<keyword evidence="8 9" id="KW-0727">SH2 domain</keyword>
<keyword evidence="1 10" id="KW-0728">SH3 domain</keyword>
<name>A0A0N4TWF5_BRUPA</name>
<dbReference type="SMART" id="SM00233">
    <property type="entry name" value="PH"/>
    <property type="match status" value="1"/>
</dbReference>
<evidence type="ECO:0000259" key="15">
    <source>
        <dbReference type="PROSITE" id="PS50021"/>
    </source>
</evidence>
<dbReference type="CDD" id="cd01223">
    <property type="entry name" value="PH_Vav"/>
    <property type="match status" value="1"/>
</dbReference>
<dbReference type="InterPro" id="IPR000980">
    <property type="entry name" value="SH2"/>
</dbReference>
<dbReference type="SMART" id="SM00325">
    <property type="entry name" value="RhoGEF"/>
    <property type="match status" value="1"/>
</dbReference>
<dbReference type="WBParaSite" id="BPAG_0001326701-mRNA-1">
    <property type="protein sequence ID" value="BPAG_0001326701-mRNA-1"/>
    <property type="gene ID" value="BPAG_0001326701"/>
</dbReference>
<feature type="domain" description="DH" evidence="14">
    <location>
        <begin position="267"/>
        <end position="458"/>
    </location>
</feature>
<accession>A0A0N4TWF5</accession>
<evidence type="ECO:0000256" key="3">
    <source>
        <dbReference type="ARBA" id="ARBA00022658"/>
    </source>
</evidence>
<dbReference type="SMART" id="SM00033">
    <property type="entry name" value="CH"/>
    <property type="match status" value="1"/>
</dbReference>
<feature type="domain" description="SH2" evidence="11">
    <location>
        <begin position="832"/>
        <end position="922"/>
    </location>
</feature>
<evidence type="ECO:0000256" key="2">
    <source>
        <dbReference type="ARBA" id="ARBA00022553"/>
    </source>
</evidence>
<evidence type="ECO:0000313" key="18">
    <source>
        <dbReference type="WBParaSite" id="BPAG_0001326701-mRNA-1"/>
    </source>
</evidence>
<dbReference type="SUPFAM" id="SSF48065">
    <property type="entry name" value="DBL homology domain (DH-domain)"/>
    <property type="match status" value="1"/>
</dbReference>
<dbReference type="SMART" id="SM00252">
    <property type="entry name" value="SH2"/>
    <property type="match status" value="1"/>
</dbReference>
<dbReference type="CDD" id="cd21201">
    <property type="entry name" value="CH_VAV"/>
    <property type="match status" value="1"/>
</dbReference>
<dbReference type="PROSITE" id="PS50003">
    <property type="entry name" value="PH_DOMAIN"/>
    <property type="match status" value="1"/>
</dbReference>
<dbReference type="PROSITE" id="PS50001">
    <property type="entry name" value="SH2"/>
    <property type="match status" value="1"/>
</dbReference>
<dbReference type="CDD" id="cd09940">
    <property type="entry name" value="SH2_Vav_family"/>
    <property type="match status" value="1"/>
</dbReference>
<dbReference type="InterPro" id="IPR001849">
    <property type="entry name" value="PH_domain"/>
</dbReference>
<keyword evidence="2" id="KW-0597">Phosphoprotein</keyword>
<evidence type="ECO:0000259" key="12">
    <source>
        <dbReference type="PROSITE" id="PS50002"/>
    </source>
</evidence>
<dbReference type="SUPFAM" id="SSF50044">
    <property type="entry name" value="SH3-domain"/>
    <property type="match status" value="2"/>
</dbReference>
<dbReference type="InterPro" id="IPR055251">
    <property type="entry name" value="SOS1_NGEF_PH"/>
</dbReference>
<dbReference type="Pfam" id="PF07653">
    <property type="entry name" value="SH3_2"/>
    <property type="match status" value="1"/>
</dbReference>
<dbReference type="Gene3D" id="3.30.505.10">
    <property type="entry name" value="SH2 domain"/>
    <property type="match status" value="1"/>
</dbReference>
<dbReference type="InterPro" id="IPR001452">
    <property type="entry name" value="SH3_domain"/>
</dbReference>
<evidence type="ECO:0000313" key="17">
    <source>
        <dbReference type="Proteomes" id="UP000278627"/>
    </source>
</evidence>
<dbReference type="CDD" id="cd00174">
    <property type="entry name" value="SH3"/>
    <property type="match status" value="2"/>
</dbReference>
<dbReference type="InterPro" id="IPR001715">
    <property type="entry name" value="CH_dom"/>
</dbReference>
<evidence type="ECO:0000259" key="14">
    <source>
        <dbReference type="PROSITE" id="PS50010"/>
    </source>
</evidence>
<evidence type="ECO:0000256" key="6">
    <source>
        <dbReference type="ARBA" id="ARBA00022771"/>
    </source>
</evidence>
<keyword evidence="4" id="KW-0479">Metal-binding</keyword>
<keyword evidence="6" id="KW-0863">Zinc-finger</keyword>
<feature type="domain" description="PH" evidence="13">
    <location>
        <begin position="491"/>
        <end position="607"/>
    </location>
</feature>
<dbReference type="PANTHER" id="PTHR45818:SF3">
    <property type="entry name" value="PROTEIN VAV"/>
    <property type="match status" value="1"/>
</dbReference>
<evidence type="ECO:0000256" key="9">
    <source>
        <dbReference type="PROSITE-ProRule" id="PRU00191"/>
    </source>
</evidence>
<feature type="domain" description="Calponin-homology (CH)" evidence="15">
    <location>
        <begin position="46"/>
        <end position="175"/>
    </location>
</feature>
<proteinExistence type="predicted"/>
<dbReference type="SUPFAM" id="SSF47576">
    <property type="entry name" value="Calponin-homology domain, CH-domain"/>
    <property type="match status" value="1"/>
</dbReference>
<evidence type="ECO:0000259" key="13">
    <source>
        <dbReference type="PROSITE" id="PS50003"/>
    </source>
</evidence>
<gene>
    <name evidence="16" type="ORF">BPAG_LOCUS13195</name>
</gene>
<evidence type="ECO:0000256" key="8">
    <source>
        <dbReference type="ARBA" id="ARBA00022999"/>
    </source>
</evidence>
<keyword evidence="17" id="KW-1185">Reference proteome</keyword>
<evidence type="ECO:0000256" key="4">
    <source>
        <dbReference type="ARBA" id="ARBA00022723"/>
    </source>
</evidence>
<organism evidence="18">
    <name type="scientific">Brugia pahangi</name>
    <name type="common">Filarial nematode worm</name>
    <dbReference type="NCBI Taxonomy" id="6280"/>
    <lineage>
        <taxon>Eukaryota</taxon>
        <taxon>Metazoa</taxon>
        <taxon>Ecdysozoa</taxon>
        <taxon>Nematoda</taxon>
        <taxon>Chromadorea</taxon>
        <taxon>Rhabditida</taxon>
        <taxon>Spirurina</taxon>
        <taxon>Spiruromorpha</taxon>
        <taxon>Filarioidea</taxon>
        <taxon>Onchocercidae</taxon>
        <taxon>Brugia</taxon>
    </lineage>
</organism>
<evidence type="ECO:0000256" key="5">
    <source>
        <dbReference type="ARBA" id="ARBA00022737"/>
    </source>
</evidence>
<dbReference type="CDD" id="cd20810">
    <property type="entry name" value="C1_VAV"/>
    <property type="match status" value="1"/>
</dbReference>
<dbReference type="InterPro" id="IPR035031">
    <property type="entry name" value="Vav_SH2_invertebrate"/>
</dbReference>
<dbReference type="InterPro" id="IPR036860">
    <property type="entry name" value="SH2_dom_sf"/>
</dbReference>
<evidence type="ECO:0000313" key="16">
    <source>
        <dbReference type="EMBL" id="VDN94380.1"/>
    </source>
</evidence>
<dbReference type="Pfam" id="PF00017">
    <property type="entry name" value="SH2"/>
    <property type="match status" value="1"/>
</dbReference>
<dbReference type="Pfam" id="PF22697">
    <property type="entry name" value="SOS1_NGEF_PH"/>
    <property type="match status" value="1"/>
</dbReference>
<dbReference type="Gene3D" id="3.30.60.20">
    <property type="match status" value="1"/>
</dbReference>
<dbReference type="GO" id="GO:0005085">
    <property type="term" value="F:guanyl-nucleotide exchange factor activity"/>
    <property type="evidence" value="ECO:0007669"/>
    <property type="project" value="UniProtKB-KW"/>
</dbReference>
<dbReference type="Gene3D" id="2.30.30.40">
    <property type="entry name" value="SH3 Domains"/>
    <property type="match status" value="1"/>
</dbReference>
<dbReference type="PROSITE" id="PS50021">
    <property type="entry name" value="CH"/>
    <property type="match status" value="1"/>
</dbReference>
<dbReference type="GO" id="GO:0016477">
    <property type="term" value="P:cell migration"/>
    <property type="evidence" value="ECO:0007669"/>
    <property type="project" value="TreeGrafter"/>
</dbReference>
<dbReference type="SUPFAM" id="SSF55550">
    <property type="entry name" value="SH2 domain"/>
    <property type="match status" value="1"/>
</dbReference>
<keyword evidence="5" id="KW-0677">Repeat</keyword>
<dbReference type="InterPro" id="IPR000219">
    <property type="entry name" value="DH_dom"/>
</dbReference>
<reference evidence="18" key="1">
    <citation type="submission" date="2017-02" db="UniProtKB">
        <authorList>
            <consortium name="WormBaseParasite"/>
        </authorList>
    </citation>
    <scope>IDENTIFICATION</scope>
</reference>
<dbReference type="GO" id="GO:0008270">
    <property type="term" value="F:zinc ion binding"/>
    <property type="evidence" value="ECO:0007669"/>
    <property type="project" value="UniProtKB-KW"/>
</dbReference>
<dbReference type="Pfam" id="PF00621">
    <property type="entry name" value="RhoGEF"/>
    <property type="match status" value="1"/>
</dbReference>
<dbReference type="EMBL" id="UZAD01013363">
    <property type="protein sequence ID" value="VDN94380.1"/>
    <property type="molecule type" value="Genomic_DNA"/>
</dbReference>
<keyword evidence="7" id="KW-0862">Zinc</keyword>
<dbReference type="PRINTS" id="PR00401">
    <property type="entry name" value="SH2DOMAIN"/>
</dbReference>
<dbReference type="InterPro" id="IPR011993">
    <property type="entry name" value="PH-like_dom_sf"/>
</dbReference>
<dbReference type="CDD" id="cd00160">
    <property type="entry name" value="RhoGEF"/>
    <property type="match status" value="1"/>
</dbReference>
<evidence type="ECO:0000256" key="10">
    <source>
        <dbReference type="PROSITE-ProRule" id="PRU00192"/>
    </source>
</evidence>
<dbReference type="Gene3D" id="1.10.418.10">
    <property type="entry name" value="Calponin-like domain"/>
    <property type="match status" value="1"/>
</dbReference>
<dbReference type="Gene3D" id="1.20.900.10">
    <property type="entry name" value="Dbl homology (DH) domain"/>
    <property type="match status" value="1"/>
</dbReference>
<dbReference type="PROSITE" id="PS50002">
    <property type="entry name" value="SH3"/>
    <property type="match status" value="1"/>
</dbReference>
<dbReference type="InterPro" id="IPR035899">
    <property type="entry name" value="DBL_dom_sf"/>
</dbReference>
<dbReference type="InterPro" id="IPR037832">
    <property type="entry name" value="PH_Vav"/>
</dbReference>
<dbReference type="PANTHER" id="PTHR45818">
    <property type="entry name" value="PROTEIN VAV"/>
    <property type="match status" value="1"/>
</dbReference>
<keyword evidence="3" id="KW-0344">Guanine-nucleotide releasing factor</keyword>
<dbReference type="Proteomes" id="UP000278627">
    <property type="component" value="Unassembled WGS sequence"/>
</dbReference>
<dbReference type="InterPro" id="IPR036028">
    <property type="entry name" value="SH3-like_dom_sf"/>
</dbReference>
<dbReference type="Pfam" id="PF00307">
    <property type="entry name" value="CH"/>
    <property type="match status" value="1"/>
</dbReference>
<evidence type="ECO:0000256" key="7">
    <source>
        <dbReference type="ARBA" id="ARBA00022833"/>
    </source>
</evidence>
<dbReference type="GO" id="GO:0005737">
    <property type="term" value="C:cytoplasm"/>
    <property type="evidence" value="ECO:0007669"/>
    <property type="project" value="TreeGrafter"/>
</dbReference>
<evidence type="ECO:0000256" key="1">
    <source>
        <dbReference type="ARBA" id="ARBA00022443"/>
    </source>
</evidence>
<dbReference type="SMART" id="SM00326">
    <property type="entry name" value="SH3"/>
    <property type="match status" value="2"/>
</dbReference>
<evidence type="ECO:0000259" key="11">
    <source>
        <dbReference type="PROSITE" id="PS50001"/>
    </source>
</evidence>
<reference evidence="16 17" key="2">
    <citation type="submission" date="2018-11" db="EMBL/GenBank/DDBJ databases">
        <authorList>
            <consortium name="Pathogen Informatics"/>
        </authorList>
    </citation>
    <scope>NUCLEOTIDE SEQUENCE [LARGE SCALE GENOMIC DNA]</scope>
</reference>
<dbReference type="PRINTS" id="PR00678">
    <property type="entry name" value="PI3KINASEP85"/>
</dbReference>
<dbReference type="AlphaFoldDB" id="A0A0N4TWF5"/>
<dbReference type="Gene3D" id="2.30.29.30">
    <property type="entry name" value="Pleckstrin-homology domain (PH domain)/Phosphotyrosine-binding domain (PTB)"/>
    <property type="match status" value="1"/>
</dbReference>
<sequence>MSHSSLINKLYLIHNICCLEHSWKRRKQIISSTIALNILQRMAEITELWRECVRWMVECGILDSKHRVAEADAEIGEFATILRDGVLLCLLCNRLCENCIDIKDLQQRPQMAQYFRRFTTLAFQFLCCKNICEFLKACKNTFEMNSEDLFDPWDLYRLDDFGKVLRTLSKLSASPVAKLSGIRGFPLRISSLNSVEYYNDKVIYKNLRQGAEVNEPVLENAYDMGIAEEEKTSGRIYDSIVCQRSNSQRELKAIEYDKWLNFKPDSRREHCIKELYDTESNYVEKALDMIINNFYTPLEEVLSKDDHKMIFMNILELACIHRSFRDHLRQAVFYTVGLEEPSNDEKPVTIGDVFITWKEKFVAYGEYCSKLPNSRSRICYLEKTDPIVRQKIIDCGIAANRNQFHLQDLLSIPMQRVLKYHVLLSEMIKLTSVDSSDRLPLEEAKEAMQDINSYVNEMKRDYEMQQLVMDIETSITDLELPIGMHLINYGRLVKDGEIKIADQSKDGNRLKTRYVFVFDKVMIICKSLRGNQYSYRSAHILNDYRIGVDADNNNKIGTITRKLTANGGYYFSLVQELDDGITNVLSICCKTMLQRDSWVQNIIAAQSNVRPKDSETSGHCLQYHSYDKATVCFHCEKLLAGLFYQGYHCSVLALLRISPFYHSADCKRNLHRACLSMSKCPGVGPITRTQVSNRRKHAASLQPHECVRAVQSFHSNDPLFLSFEMNDLIEITQRNVDGTVMGRIVAFPNRAGLIQPEIVRRFRISASSLHMGSSTGSSLTSVTLSSPVEHCDSWIISSPQLQLPLTNEQRKFLPQKSQSQDYVNTEVVGQQWYRGPMKRWDSEELLRGTPDGTFLVRFSSAQQKYVISISFNGDVKHTKVEQSPEGRYYLDESTMFSSVVELINYYRENNLRESFETLNTTLRHSYTDKQPYIALHNFEASEPNFLTLVVGQKVYVISRTGEDRGWWKGRSGNRVGYFPLAYVAPAEDA</sequence>
<dbReference type="SUPFAM" id="SSF50729">
    <property type="entry name" value="PH domain-like"/>
    <property type="match status" value="1"/>
</dbReference>
<dbReference type="PROSITE" id="PS50010">
    <property type="entry name" value="DH_2"/>
    <property type="match status" value="1"/>
</dbReference>
<protein>
    <submittedName>
        <fullName evidence="18">Protein vav</fullName>
    </submittedName>
</protein>
<dbReference type="STRING" id="6280.A0A0N4TWF5"/>
<feature type="domain" description="SH3" evidence="12">
    <location>
        <begin position="927"/>
        <end position="988"/>
    </location>
</feature>
<dbReference type="InterPro" id="IPR036872">
    <property type="entry name" value="CH_dom_sf"/>
</dbReference>